<comment type="caution">
    <text evidence="2">The sequence shown here is derived from an EMBL/GenBank/DDBJ whole genome shotgun (WGS) entry which is preliminary data.</text>
</comment>
<organism evidence="2 3">
    <name type="scientific">Caballeronia arationis</name>
    <dbReference type="NCBI Taxonomy" id="1777142"/>
    <lineage>
        <taxon>Bacteria</taxon>
        <taxon>Pseudomonadati</taxon>
        <taxon>Pseudomonadota</taxon>
        <taxon>Betaproteobacteria</taxon>
        <taxon>Burkholderiales</taxon>
        <taxon>Burkholderiaceae</taxon>
        <taxon>Caballeronia</taxon>
    </lineage>
</organism>
<reference evidence="2 3" key="1">
    <citation type="submission" date="2017-09" db="EMBL/GenBank/DDBJ databases">
        <authorList>
            <person name="Varghese N."/>
            <person name="Submissions S."/>
        </authorList>
    </citation>
    <scope>NUCLEOTIDE SEQUENCE [LARGE SCALE GENOMIC DNA]</scope>
    <source>
        <strain evidence="2 3">OK806</strain>
    </source>
</reference>
<proteinExistence type="inferred from homology"/>
<dbReference type="SUPFAM" id="SSF143744">
    <property type="entry name" value="GlcG-like"/>
    <property type="match status" value="1"/>
</dbReference>
<dbReference type="PIRSF" id="PIRSF008757">
    <property type="entry name" value="UCP008757"/>
    <property type="match status" value="1"/>
</dbReference>
<evidence type="ECO:0000313" key="3">
    <source>
        <dbReference type="Proteomes" id="UP000219522"/>
    </source>
</evidence>
<dbReference type="RefSeq" id="WP_062637726.1">
    <property type="nucleotide sequence ID" value="NZ_FCOG02000027.1"/>
</dbReference>
<dbReference type="Pfam" id="PF03928">
    <property type="entry name" value="HbpS-like"/>
    <property type="match status" value="1"/>
</dbReference>
<evidence type="ECO:0000256" key="1">
    <source>
        <dbReference type="HAMAP-Rule" id="MF_00761"/>
    </source>
</evidence>
<gene>
    <name evidence="2" type="ORF">SAMN05446927_4856</name>
</gene>
<protein>
    <recommendedName>
        <fullName evidence="1">UPF0303 protein SAMN05446927_4856</fullName>
    </recommendedName>
</protein>
<sequence>MDIPHDLNAIAHQEKTLVFPKFDCERAWQIGAQLREMAFARGAAVAIDVRTFGQRLFFAALDGTTPNNSAWIERKSRTVEHFRCSSYAIGLQLQQQGTTLGDKYGLPAAEFASHGGAFPLSVAGAGVIGSVAVSGLPQREDHQLVVEALCAVLGQDFGALALTRESGA</sequence>
<keyword evidence="3" id="KW-1185">Reference proteome</keyword>
<dbReference type="OrthoDB" id="9815315at2"/>
<comment type="similarity">
    <text evidence="1">Belongs to the UPF0303 family.</text>
</comment>
<dbReference type="PANTHER" id="PTHR28255">
    <property type="match status" value="1"/>
</dbReference>
<dbReference type="EMBL" id="OCSU01000002">
    <property type="protein sequence ID" value="SOE81569.1"/>
    <property type="molecule type" value="Genomic_DNA"/>
</dbReference>
<dbReference type="AlphaFoldDB" id="A0A7Z7I916"/>
<dbReference type="InterPro" id="IPR038084">
    <property type="entry name" value="PduO/GlcC-like_sf"/>
</dbReference>
<dbReference type="HAMAP" id="MF_00761">
    <property type="entry name" value="UPF0303"/>
    <property type="match status" value="1"/>
</dbReference>
<dbReference type="InterPro" id="IPR010371">
    <property type="entry name" value="YBR137W-like"/>
</dbReference>
<dbReference type="PANTHER" id="PTHR28255:SF1">
    <property type="entry name" value="UPF0303 PROTEIN YBR137W"/>
    <property type="match status" value="1"/>
</dbReference>
<dbReference type="NCBIfam" id="NF002696">
    <property type="entry name" value="PRK02487.1-5"/>
    <property type="match status" value="1"/>
</dbReference>
<evidence type="ECO:0000313" key="2">
    <source>
        <dbReference type="EMBL" id="SOE81569.1"/>
    </source>
</evidence>
<dbReference type="Gene3D" id="3.30.450.150">
    <property type="entry name" value="Haem-degrading domain"/>
    <property type="match status" value="1"/>
</dbReference>
<dbReference type="InterPro" id="IPR005624">
    <property type="entry name" value="PduO/GlcC-like"/>
</dbReference>
<name>A0A7Z7I916_9BURK</name>
<dbReference type="Proteomes" id="UP000219522">
    <property type="component" value="Unassembled WGS sequence"/>
</dbReference>
<accession>A0A7Z7I916</accession>